<comment type="caution">
    <text evidence="2">The sequence shown here is derived from an EMBL/GenBank/DDBJ whole genome shotgun (WGS) entry which is preliminary data.</text>
</comment>
<proteinExistence type="predicted"/>
<dbReference type="InterPro" id="IPR009057">
    <property type="entry name" value="Homeodomain-like_sf"/>
</dbReference>
<dbReference type="Pfam" id="PF02954">
    <property type="entry name" value="HTH_8"/>
    <property type="match status" value="1"/>
</dbReference>
<reference evidence="2" key="1">
    <citation type="submission" date="2019-08" db="EMBL/GenBank/DDBJ databases">
        <authorList>
            <person name="Kucharzyk K."/>
            <person name="Murdoch R.W."/>
            <person name="Higgins S."/>
            <person name="Loffler F."/>
        </authorList>
    </citation>
    <scope>NUCLEOTIDE SEQUENCE</scope>
</reference>
<accession>A0A645I2C7</accession>
<dbReference type="Gene3D" id="1.10.10.60">
    <property type="entry name" value="Homeodomain-like"/>
    <property type="match status" value="1"/>
</dbReference>
<name>A0A645I2C7_9ZZZZ</name>
<gene>
    <name evidence="2" type="ORF">SDC9_192134</name>
</gene>
<protein>
    <recommendedName>
        <fullName evidence="1">DNA binding HTH domain-containing protein</fullName>
    </recommendedName>
</protein>
<dbReference type="EMBL" id="VSSQ01103787">
    <property type="protein sequence ID" value="MPN44569.1"/>
    <property type="molecule type" value="Genomic_DNA"/>
</dbReference>
<dbReference type="GO" id="GO:0043565">
    <property type="term" value="F:sequence-specific DNA binding"/>
    <property type="evidence" value="ECO:0007669"/>
    <property type="project" value="InterPro"/>
</dbReference>
<dbReference type="SUPFAM" id="SSF46689">
    <property type="entry name" value="Homeodomain-like"/>
    <property type="match status" value="1"/>
</dbReference>
<organism evidence="2">
    <name type="scientific">bioreactor metagenome</name>
    <dbReference type="NCBI Taxonomy" id="1076179"/>
    <lineage>
        <taxon>unclassified sequences</taxon>
        <taxon>metagenomes</taxon>
        <taxon>ecological metagenomes</taxon>
    </lineage>
</organism>
<evidence type="ECO:0000259" key="1">
    <source>
        <dbReference type="Pfam" id="PF02954"/>
    </source>
</evidence>
<dbReference type="AlphaFoldDB" id="A0A645I2C7"/>
<sequence>MPGEQGKAALRASGKWAEYQHVIETIRQCGGHKSKAAERLGMTPRALRYRLNAMREQGVQVPV</sequence>
<dbReference type="PRINTS" id="PR01590">
    <property type="entry name" value="HTHFIS"/>
</dbReference>
<dbReference type="InterPro" id="IPR002197">
    <property type="entry name" value="HTH_Fis"/>
</dbReference>
<evidence type="ECO:0000313" key="2">
    <source>
        <dbReference type="EMBL" id="MPN44569.1"/>
    </source>
</evidence>
<feature type="domain" description="DNA binding HTH" evidence="1">
    <location>
        <begin position="18"/>
        <end position="52"/>
    </location>
</feature>